<dbReference type="Proteomes" id="UP001164746">
    <property type="component" value="Chromosome 11"/>
</dbReference>
<proteinExistence type="predicted"/>
<accession>A0ABY7FA74</accession>
<dbReference type="EMBL" id="CP111022">
    <property type="protein sequence ID" value="WAR18497.1"/>
    <property type="molecule type" value="Genomic_DNA"/>
</dbReference>
<reference evidence="1" key="1">
    <citation type="submission" date="2022-11" db="EMBL/GenBank/DDBJ databases">
        <title>Centuries of genome instability and evolution in soft-shell clam transmissible cancer (bioRxiv).</title>
        <authorList>
            <person name="Hart S.F.M."/>
            <person name="Yonemitsu M.A."/>
            <person name="Giersch R.M."/>
            <person name="Beal B.F."/>
            <person name="Arriagada G."/>
            <person name="Davis B.W."/>
            <person name="Ostrander E.A."/>
            <person name="Goff S.P."/>
            <person name="Metzger M.J."/>
        </authorList>
    </citation>
    <scope>NUCLEOTIDE SEQUENCE</scope>
    <source>
        <strain evidence="1">MELC-2E11</strain>
        <tissue evidence="1">Siphon/mantle</tissue>
    </source>
</reference>
<evidence type="ECO:0000313" key="2">
    <source>
        <dbReference type="Proteomes" id="UP001164746"/>
    </source>
</evidence>
<evidence type="ECO:0000313" key="1">
    <source>
        <dbReference type="EMBL" id="WAR18497.1"/>
    </source>
</evidence>
<keyword evidence="2" id="KW-1185">Reference proteome</keyword>
<organism evidence="1 2">
    <name type="scientific">Mya arenaria</name>
    <name type="common">Soft-shell clam</name>
    <dbReference type="NCBI Taxonomy" id="6604"/>
    <lineage>
        <taxon>Eukaryota</taxon>
        <taxon>Metazoa</taxon>
        <taxon>Spiralia</taxon>
        <taxon>Lophotrochozoa</taxon>
        <taxon>Mollusca</taxon>
        <taxon>Bivalvia</taxon>
        <taxon>Autobranchia</taxon>
        <taxon>Heteroconchia</taxon>
        <taxon>Euheterodonta</taxon>
        <taxon>Imparidentia</taxon>
        <taxon>Neoheterodontei</taxon>
        <taxon>Myida</taxon>
        <taxon>Myoidea</taxon>
        <taxon>Myidae</taxon>
        <taxon>Mya</taxon>
    </lineage>
</organism>
<gene>
    <name evidence="1" type="ORF">MAR_000335</name>
</gene>
<sequence length="120" mass="13423">MGTLVKQPGTKGEHHGPWNYEATLLSEALSRPSLLQDDGDDEEVIVFKNDMDIDEHHGYERIRATYDDKTSKDFVPAARSAETETFVSLNGCEVYDAQDMTSLSAINMKKYVVCKGIVHV</sequence>
<protein>
    <submittedName>
        <fullName evidence="1">Uncharacterized protein</fullName>
    </submittedName>
</protein>
<name>A0ABY7FA74_MYAAR</name>